<feature type="region of interest" description="Disordered" evidence="1">
    <location>
        <begin position="173"/>
        <end position="202"/>
    </location>
</feature>
<dbReference type="Proteomes" id="UP000192273">
    <property type="component" value="Chromosome"/>
</dbReference>
<dbReference type="Gene3D" id="2.60.40.10">
    <property type="entry name" value="Immunoglobulins"/>
    <property type="match status" value="9"/>
</dbReference>
<dbReference type="Pfam" id="PF22783">
    <property type="entry name" value="BapA_N"/>
    <property type="match status" value="1"/>
</dbReference>
<dbReference type="AlphaFoldDB" id="A0A1V0RKX5"/>
<evidence type="ECO:0000259" key="2">
    <source>
        <dbReference type="Pfam" id="PF17936"/>
    </source>
</evidence>
<dbReference type="NCBIfam" id="NF033510">
    <property type="entry name" value="Ca_tandemer"/>
    <property type="match status" value="9"/>
</dbReference>
<feature type="domain" description="Biofilm-associated protein BapA-like prefix-like" evidence="4">
    <location>
        <begin position="38"/>
        <end position="84"/>
    </location>
</feature>
<dbReference type="InterPro" id="IPR041498">
    <property type="entry name" value="Big_6"/>
</dbReference>
<dbReference type="Pfam" id="PF19077">
    <property type="entry name" value="Big_13"/>
    <property type="match status" value="2"/>
</dbReference>
<dbReference type="PANTHER" id="PTHR22901">
    <property type="entry name" value="SIALATE O-ACETYLESTERASE"/>
    <property type="match status" value="1"/>
</dbReference>
<evidence type="ECO:0000259" key="4">
    <source>
        <dbReference type="Pfam" id="PF22783"/>
    </source>
</evidence>
<proteinExistence type="predicted"/>
<dbReference type="GO" id="GO:0001681">
    <property type="term" value="F:sialate O-acetylesterase activity"/>
    <property type="evidence" value="ECO:0007669"/>
    <property type="project" value="InterPro"/>
</dbReference>
<dbReference type="InterPro" id="IPR013783">
    <property type="entry name" value="Ig-like_fold"/>
</dbReference>
<feature type="domain" description="Bacterial Ig" evidence="2">
    <location>
        <begin position="691"/>
        <end position="761"/>
    </location>
</feature>
<feature type="domain" description="Bacterial Ig" evidence="2">
    <location>
        <begin position="495"/>
        <end position="565"/>
    </location>
</feature>
<dbReference type="PANTHER" id="PTHR22901:SF0">
    <property type="entry name" value="SIALATE O-ACETYLESTERASE"/>
    <property type="match status" value="1"/>
</dbReference>
<accession>A0A1V0RKX5</accession>
<dbReference type="InterPro" id="IPR039329">
    <property type="entry name" value="SIAE"/>
</dbReference>
<feature type="domain" description="Bacterial Ig-like" evidence="3">
    <location>
        <begin position="402"/>
        <end position="471"/>
    </location>
</feature>
<dbReference type="GO" id="GO:0005975">
    <property type="term" value="P:carbohydrate metabolic process"/>
    <property type="evidence" value="ECO:0007669"/>
    <property type="project" value="TreeGrafter"/>
</dbReference>
<evidence type="ECO:0000313" key="5">
    <source>
        <dbReference type="EMBL" id="ARE82420.1"/>
    </source>
</evidence>
<name>A0A1V0RKX5_9RHOB</name>
<feature type="domain" description="Bacterial Ig-like" evidence="3">
    <location>
        <begin position="974"/>
        <end position="1061"/>
    </location>
</feature>
<dbReference type="Pfam" id="PF17936">
    <property type="entry name" value="Big_6"/>
    <property type="match status" value="2"/>
</dbReference>
<dbReference type="OrthoDB" id="7858035at2"/>
<evidence type="ECO:0000256" key="1">
    <source>
        <dbReference type="SAM" id="MobiDB-lite"/>
    </source>
</evidence>
<evidence type="ECO:0000259" key="3">
    <source>
        <dbReference type="Pfam" id="PF19077"/>
    </source>
</evidence>
<gene>
    <name evidence="5" type="ORF">ROSMUCSMR3_00923</name>
</gene>
<organism evidence="5 6">
    <name type="scientific">Roseovarius mucosus</name>
    <dbReference type="NCBI Taxonomy" id="215743"/>
    <lineage>
        <taxon>Bacteria</taxon>
        <taxon>Pseudomonadati</taxon>
        <taxon>Pseudomonadota</taxon>
        <taxon>Alphaproteobacteria</taxon>
        <taxon>Rhodobacterales</taxon>
        <taxon>Roseobacteraceae</taxon>
        <taxon>Roseovarius</taxon>
    </lineage>
</organism>
<dbReference type="InterPro" id="IPR048051">
    <property type="entry name" value="BapA-like_prefix-like"/>
</dbReference>
<protein>
    <submittedName>
        <fullName evidence="5">Bacterial Ig-like domain (Group 3)</fullName>
    </submittedName>
</protein>
<dbReference type="RefSeq" id="WP_081506593.1">
    <property type="nucleotide sequence ID" value="NZ_CP020474.1"/>
</dbReference>
<dbReference type="EMBL" id="CP020474">
    <property type="protein sequence ID" value="ARE82420.1"/>
    <property type="molecule type" value="Genomic_DNA"/>
</dbReference>
<reference evidence="5 6" key="1">
    <citation type="submission" date="2017-03" db="EMBL/GenBank/DDBJ databases">
        <title>Genome Sequence of Roseovarius mucosus strain SMR3 Isolated from a culture of the Diatom Skeletonema marinoi.</title>
        <authorList>
            <person name="Topel M."/>
            <person name="Pinder M."/>
            <person name="Johansson O.N."/>
            <person name="Kourtchenko O."/>
            <person name="Godhe A."/>
            <person name="Clarke A.K."/>
        </authorList>
    </citation>
    <scope>NUCLEOTIDE SEQUENCE [LARGE SCALE GENOMIC DNA]</scope>
    <source>
        <strain evidence="5 6">SMR3</strain>
    </source>
</reference>
<dbReference type="KEGG" id="rmm:ROSMUCSMR3_00923"/>
<evidence type="ECO:0000313" key="6">
    <source>
        <dbReference type="Proteomes" id="UP000192273"/>
    </source>
</evidence>
<sequence>MKAIDFVARTDAGNSQRGSIPGQDGVSIIPAGNGQEISLNLRQMDIQGYARDGSNLVINLSDGRVVVLEGYYSATGAPVSRLFISADGYLNEVTLSEGGDGPVYAQYGPTENWAKWSPDEELIFLGGNEVTGPVEDDEVSMLGAAFLGGGGLLGLGGVGAAGAAAAVVAGSGGGDGGGGRGRIEPTVNEDGTITIGGDQDDPKITITGDAEPGSEVDVTIGDQTVTTEADEDGKWEVVFEDETFPEDGEHDVVVVVTEPDGTETTLEGPVVVIDTTPPEVVIEDGVVSTDDIVNADDYEDGIEITGSGEPGAEISVVIEGVTETTVIGEDGQWEVVFDPADIPGGEREVAVVITATDAFGNSTVVTDVVAIDTVPHPIVINASEVGGDGVVNLVEEGAGVAITGSSTPGATVTVTVEGVSRDVLVGEDGTWRAEFDPGTLPGGQYETVVTATTVDAAGNASSTTGTFRVDTEVRDFGMTGAPGGADGVINAAEQGDGFTMSGTVEPGSTVRLTFGTAVVDAAVAADGRWTATFTGAQIAGGTYTGDIVAVATDAAGNVSELRQAVSVDTEANDLSLATDTVGGDGTVNLVETGGQVAITGTATPGATVTVTFAGVTQDVVANASGAWVATVAGSALAAGTYDAPVTAVSVDAAGNRADVSGSVRVDTEVRDFGMTGAPGGADGVINAAEQGDGFTMSGTVEPGSTVRLTFGTAMVDAVVAADGRWTASFTGAQIAGGTYTGDIVAVATDAAGNVSELRQAVSVDTEAGLLTLNAGAIGGDGVINGAEADAGVLVTGTADVGATVIVSLDGVEHTVQADGAGRWQSRYESAEITRGTHVPEVSARTVDAAGNPTEVEATVRVDTQVDNLSLSDLNLAIGADGRDVINNDIATGGFNVTGTIEPGSRVFVTIDGVQHEAQVAANGNWVARFGPNEIAPGERDVALRVDVTDPAGNIAFLTDTVRVDTLVNELSQDGPVTSDNIINISEAAAGVTLTGQVEPGSSAEVRVFGRTYQAVVDAAGNWSVSLPTADIPRQDGQAPMVVFATDGAGNTHQITSSLTLDMVAPETPGIVGYFRQGDGYRNATVETSADDVSIHQVDAGGNVRELALGEQANQFTGETDYFFLNGAGQLAPVSDGSQLVVTSTDAGGNTASTYVVLDETSTSVVNIANPNLSAFDIETIDLRFGDQAQLSLTEEQVLALSGNSDTVLVQGGADDRVTLTGAEAAGRTQIDGQTYDIYTLGNDATVVVDEDIQIVT</sequence>
<keyword evidence="6" id="KW-1185">Reference proteome</keyword>
<dbReference type="InterPro" id="IPR044016">
    <property type="entry name" value="Big_13"/>
</dbReference>